<keyword evidence="6 10" id="KW-0067">ATP-binding</keyword>
<evidence type="ECO:0000256" key="2">
    <source>
        <dbReference type="ARBA" id="ARBA00005417"/>
    </source>
</evidence>
<keyword evidence="7" id="KW-1278">Translocase</keyword>
<dbReference type="GO" id="GO:0005524">
    <property type="term" value="F:ATP binding"/>
    <property type="evidence" value="ECO:0007669"/>
    <property type="project" value="UniProtKB-KW"/>
</dbReference>
<dbReference type="SMART" id="SM00382">
    <property type="entry name" value="AAA"/>
    <property type="match status" value="1"/>
</dbReference>
<keyword evidence="4" id="KW-1003">Cell membrane</keyword>
<dbReference type="InterPro" id="IPR015856">
    <property type="entry name" value="ABC_transpr_CbiO/EcfA_su"/>
</dbReference>
<dbReference type="RefSeq" id="WP_326088619.1">
    <property type="nucleotide sequence ID" value="NZ_JARLKZ010000008.1"/>
</dbReference>
<dbReference type="PANTHER" id="PTHR43553">
    <property type="entry name" value="HEAVY METAL TRANSPORTER"/>
    <property type="match status" value="1"/>
</dbReference>
<organism evidence="10 11">
    <name type="scientific">Paenibacillus dokdonensis</name>
    <dbReference type="NCBI Taxonomy" id="2567944"/>
    <lineage>
        <taxon>Bacteria</taxon>
        <taxon>Bacillati</taxon>
        <taxon>Bacillota</taxon>
        <taxon>Bacilli</taxon>
        <taxon>Bacillales</taxon>
        <taxon>Paenibacillaceae</taxon>
        <taxon>Paenibacillus</taxon>
    </lineage>
</organism>
<dbReference type="Gene3D" id="3.40.50.300">
    <property type="entry name" value="P-loop containing nucleotide triphosphate hydrolases"/>
    <property type="match status" value="1"/>
</dbReference>
<dbReference type="InterPro" id="IPR003593">
    <property type="entry name" value="AAA+_ATPase"/>
</dbReference>
<evidence type="ECO:0000256" key="7">
    <source>
        <dbReference type="ARBA" id="ARBA00022967"/>
    </source>
</evidence>
<dbReference type="CDD" id="cd03225">
    <property type="entry name" value="ABC_cobalt_CbiO_domain1"/>
    <property type="match status" value="1"/>
</dbReference>
<dbReference type="EMBL" id="JARLKZ010000008">
    <property type="protein sequence ID" value="MEC0240874.1"/>
    <property type="molecule type" value="Genomic_DNA"/>
</dbReference>
<evidence type="ECO:0000256" key="8">
    <source>
        <dbReference type="ARBA" id="ARBA00023136"/>
    </source>
</evidence>
<dbReference type="SUPFAM" id="SSF52540">
    <property type="entry name" value="P-loop containing nucleoside triphosphate hydrolases"/>
    <property type="match status" value="1"/>
</dbReference>
<accession>A0ABU6GM91</accession>
<reference evidence="10 11" key="1">
    <citation type="submission" date="2023-03" db="EMBL/GenBank/DDBJ databases">
        <title>Bacillus Genome Sequencing.</title>
        <authorList>
            <person name="Dunlap C."/>
        </authorList>
    </citation>
    <scope>NUCLEOTIDE SEQUENCE [LARGE SCALE GENOMIC DNA]</scope>
    <source>
        <strain evidence="10 11">BD-525</strain>
    </source>
</reference>
<evidence type="ECO:0000256" key="3">
    <source>
        <dbReference type="ARBA" id="ARBA00022448"/>
    </source>
</evidence>
<dbReference type="InterPro" id="IPR027417">
    <property type="entry name" value="P-loop_NTPase"/>
</dbReference>
<dbReference type="InterPro" id="IPR050095">
    <property type="entry name" value="ECF_ABC_transporter_ATP-bd"/>
</dbReference>
<dbReference type="Pfam" id="PF00005">
    <property type="entry name" value="ABC_tran"/>
    <property type="match status" value="1"/>
</dbReference>
<evidence type="ECO:0000313" key="10">
    <source>
        <dbReference type="EMBL" id="MEC0240874.1"/>
    </source>
</evidence>
<comment type="subcellular location">
    <subcellularLocation>
        <location evidence="1">Cell membrane</location>
        <topology evidence="1">Peripheral membrane protein</topology>
    </subcellularLocation>
</comment>
<dbReference type="Proteomes" id="UP001344632">
    <property type="component" value="Unassembled WGS sequence"/>
</dbReference>
<evidence type="ECO:0000256" key="5">
    <source>
        <dbReference type="ARBA" id="ARBA00022741"/>
    </source>
</evidence>
<comment type="caution">
    <text evidence="10">The sequence shown here is derived from an EMBL/GenBank/DDBJ whole genome shotgun (WGS) entry which is preliminary data.</text>
</comment>
<dbReference type="InterPro" id="IPR003439">
    <property type="entry name" value="ABC_transporter-like_ATP-bd"/>
</dbReference>
<keyword evidence="11" id="KW-1185">Reference proteome</keyword>
<keyword evidence="3" id="KW-0813">Transport</keyword>
<evidence type="ECO:0000256" key="4">
    <source>
        <dbReference type="ARBA" id="ARBA00022475"/>
    </source>
</evidence>
<evidence type="ECO:0000256" key="6">
    <source>
        <dbReference type="ARBA" id="ARBA00022840"/>
    </source>
</evidence>
<name>A0ABU6GM91_9BACL</name>
<dbReference type="PROSITE" id="PS00211">
    <property type="entry name" value="ABC_TRANSPORTER_1"/>
    <property type="match status" value="1"/>
</dbReference>
<dbReference type="InterPro" id="IPR017871">
    <property type="entry name" value="ABC_transporter-like_CS"/>
</dbReference>
<proteinExistence type="inferred from homology"/>
<evidence type="ECO:0000256" key="1">
    <source>
        <dbReference type="ARBA" id="ARBA00004202"/>
    </source>
</evidence>
<evidence type="ECO:0000313" key="11">
    <source>
        <dbReference type="Proteomes" id="UP001344632"/>
    </source>
</evidence>
<protein>
    <submittedName>
        <fullName evidence="10">ATP-binding cassette domain-containing protein</fullName>
    </submittedName>
</protein>
<gene>
    <name evidence="10" type="ORF">P4H66_13540</name>
</gene>
<keyword evidence="8" id="KW-0472">Membrane</keyword>
<keyword evidence="5" id="KW-0547">Nucleotide-binding</keyword>
<feature type="domain" description="ABC transporter" evidence="9">
    <location>
        <begin position="3"/>
        <end position="246"/>
    </location>
</feature>
<evidence type="ECO:0000259" key="9">
    <source>
        <dbReference type="PROSITE" id="PS50893"/>
    </source>
</evidence>
<dbReference type="PANTHER" id="PTHR43553:SF27">
    <property type="entry name" value="ENERGY-COUPLING FACTOR TRANSPORTER ATP-BINDING PROTEIN ECFA2"/>
    <property type="match status" value="1"/>
</dbReference>
<dbReference type="PROSITE" id="PS50893">
    <property type="entry name" value="ABC_TRANSPORTER_2"/>
    <property type="match status" value="1"/>
</dbReference>
<comment type="similarity">
    <text evidence="2">Belongs to the ABC transporter superfamily.</text>
</comment>
<sequence length="294" mass="32222">MALQLEQVSYTYDARSLLRQTALNDVNLELAEGGLTGIAGASGSGKSTLLQLLNGILLPTEGTVRVLDVTLTAGRKPPKLASLRRRVGLVFQFPEQQLFAATLEEDLIFGPLNFGASPEDAAGRARKALEQMGLEEALLSRHPLQLSGGQRRKAAIASVLAMDPDILVLDEPGATLDQVSRMELTLLLHRLCREEGKTVIIVTHRLDELLPYADRWMIMHEGRAVFQGTTRGLVDEARQLPGYGLSVPQPIQYWLELEEVYGLQTEEPCLSPSALAERLTQLASAEAKKERAYA</sequence>